<dbReference type="Pfam" id="PF09346">
    <property type="entry name" value="SMI1_KNR4"/>
    <property type="match status" value="1"/>
</dbReference>
<dbReference type="SUPFAM" id="SSF48371">
    <property type="entry name" value="ARM repeat"/>
    <property type="match status" value="1"/>
</dbReference>
<dbReference type="InterPro" id="IPR037883">
    <property type="entry name" value="Knr4/Smi1-like_sf"/>
</dbReference>
<evidence type="ECO:0000259" key="1">
    <source>
        <dbReference type="SMART" id="SM00860"/>
    </source>
</evidence>
<gene>
    <name evidence="2" type="ORF">CWR45_17055</name>
</gene>
<proteinExistence type="predicted"/>
<organism evidence="2 3">
    <name type="scientific">Oceanobacillus chungangensis</name>
    <dbReference type="NCBI Taxonomy" id="1229152"/>
    <lineage>
        <taxon>Bacteria</taxon>
        <taxon>Bacillati</taxon>
        <taxon>Bacillota</taxon>
        <taxon>Bacilli</taxon>
        <taxon>Bacillales</taxon>
        <taxon>Bacillaceae</taxon>
        <taxon>Oceanobacillus</taxon>
    </lineage>
</organism>
<dbReference type="InterPro" id="IPR016024">
    <property type="entry name" value="ARM-type_fold"/>
</dbReference>
<feature type="domain" description="Knr4/Smi1-like" evidence="1">
    <location>
        <begin position="29"/>
        <end position="157"/>
    </location>
</feature>
<evidence type="ECO:0000313" key="2">
    <source>
        <dbReference type="EMBL" id="RDW15491.1"/>
    </source>
</evidence>
<dbReference type="Proteomes" id="UP000256520">
    <property type="component" value="Unassembled WGS sequence"/>
</dbReference>
<dbReference type="EMBL" id="PIOD01000025">
    <property type="protein sequence ID" value="RDW15491.1"/>
    <property type="molecule type" value="Genomic_DNA"/>
</dbReference>
<dbReference type="InterPro" id="IPR018958">
    <property type="entry name" value="Knr4/Smi1-like_dom"/>
</dbReference>
<dbReference type="OrthoDB" id="8657476at2"/>
<reference evidence="3" key="1">
    <citation type="submission" date="2017-11" db="EMBL/GenBank/DDBJ databases">
        <authorList>
            <person name="Zhu W."/>
        </authorList>
    </citation>
    <scope>NUCLEOTIDE SEQUENCE [LARGE SCALE GENOMIC DNA]</scope>
    <source>
        <strain evidence="3">CAU 1051</strain>
    </source>
</reference>
<dbReference type="AlphaFoldDB" id="A0A3D8PJT3"/>
<dbReference type="InterPro" id="IPR011989">
    <property type="entry name" value="ARM-like"/>
</dbReference>
<dbReference type="Gene3D" id="3.40.1580.10">
    <property type="entry name" value="SMI1/KNR4-like"/>
    <property type="match status" value="1"/>
</dbReference>
<comment type="caution">
    <text evidence="2">The sequence shown here is derived from an EMBL/GenBank/DDBJ whole genome shotgun (WGS) entry which is preliminary data.</text>
</comment>
<evidence type="ECO:0000313" key="3">
    <source>
        <dbReference type="Proteomes" id="UP000256520"/>
    </source>
</evidence>
<accession>A0A3D8PJT3</accession>
<keyword evidence="3" id="KW-1185">Reference proteome</keyword>
<sequence length="310" mass="35627">MIIKDWSGRNMTIIDIWTGESSDPFKLKPISPAKIKEVELVLGVELPEVYKQLIVKQNGGYIIYNSYPTKKPTAWAEDYIQFDYILGIGNEEGILDSEMLIEEWDLPKGLILINGDGHTWVALDYRKKKKNPPVIYFNTEENTSFKLAKNFEVFLSKLYIGTDEAEAELEEWTNEEAEEIFKGSDEDLISSVIISLQSNGDLDWVVSKLKSLATHKSNLVRETAVAVLGTVLGNFPDNEEWLMKQLEEFSRHENDLIRRETAEAMLNHVMNGPKEEFVSRYNNIIDILVLDRDEDVRELAKHAKEEIDVR</sequence>
<dbReference type="SMART" id="SM00860">
    <property type="entry name" value="SMI1_KNR4"/>
    <property type="match status" value="1"/>
</dbReference>
<dbReference type="SUPFAM" id="SSF160631">
    <property type="entry name" value="SMI1/KNR4-like"/>
    <property type="match status" value="1"/>
</dbReference>
<dbReference type="Gene3D" id="1.25.10.10">
    <property type="entry name" value="Leucine-rich Repeat Variant"/>
    <property type="match status" value="1"/>
</dbReference>
<protein>
    <submittedName>
        <fullName evidence="2">SMI1/KNR4 family protein</fullName>
    </submittedName>
</protein>
<name>A0A3D8PJT3_9BACI</name>